<keyword evidence="3" id="KW-1185">Reference proteome</keyword>
<protein>
    <submittedName>
        <fullName evidence="1">AGAP010226-PA-like protein</fullName>
    </submittedName>
</protein>
<dbReference type="EnsemblMetazoa" id="ASIC021998-RA">
    <property type="protein sequence ID" value="ASIC021998-PA"/>
    <property type="gene ID" value="ASIC021998"/>
</dbReference>
<evidence type="ECO:0000313" key="2">
    <source>
        <dbReference type="EnsemblMetazoa" id="ASIC021998-PA"/>
    </source>
</evidence>
<dbReference type="AlphaFoldDB" id="A0A084WTE4"/>
<reference evidence="2" key="2">
    <citation type="submission" date="2020-05" db="UniProtKB">
        <authorList>
            <consortium name="EnsemblMetazoa"/>
        </authorList>
    </citation>
    <scope>IDENTIFICATION</scope>
</reference>
<name>A0A084WTE4_ANOSI</name>
<evidence type="ECO:0000313" key="3">
    <source>
        <dbReference type="Proteomes" id="UP000030765"/>
    </source>
</evidence>
<evidence type="ECO:0000313" key="1">
    <source>
        <dbReference type="EMBL" id="KFB53488.1"/>
    </source>
</evidence>
<dbReference type="Proteomes" id="UP000030765">
    <property type="component" value="Unassembled WGS sequence"/>
</dbReference>
<dbReference type="EMBL" id="ATLV01026885">
    <property type="status" value="NOT_ANNOTATED_CDS"/>
    <property type="molecule type" value="Genomic_DNA"/>
</dbReference>
<reference evidence="1 3" key="1">
    <citation type="journal article" date="2014" name="BMC Genomics">
        <title>Genome sequence of Anopheles sinensis provides insight into genetics basis of mosquito competence for malaria parasites.</title>
        <authorList>
            <person name="Zhou D."/>
            <person name="Zhang D."/>
            <person name="Ding G."/>
            <person name="Shi L."/>
            <person name="Hou Q."/>
            <person name="Ye Y."/>
            <person name="Xu Y."/>
            <person name="Zhou H."/>
            <person name="Xiong C."/>
            <person name="Li S."/>
            <person name="Yu J."/>
            <person name="Hong S."/>
            <person name="Yu X."/>
            <person name="Zou P."/>
            <person name="Chen C."/>
            <person name="Chang X."/>
            <person name="Wang W."/>
            <person name="Lv Y."/>
            <person name="Sun Y."/>
            <person name="Ma L."/>
            <person name="Shen B."/>
            <person name="Zhu C."/>
        </authorList>
    </citation>
    <scope>NUCLEOTIDE SEQUENCE [LARGE SCALE GENOMIC DNA]</scope>
</reference>
<sequence length="154" mass="17121">MGNRNRNRKPMLPPRWAPRWSVKGRMRKEWEKSTNLPRAAPRLNCSRINKRIGSASGSRTETNDDPLDDCGLHRDGIGLQPFNLKTLSPSGITSGSINISIVTDCRRRLENAAKKLTLSGYDCKVRGQPGRIGICLCSDSHPELHITPYVGSGR</sequence>
<accession>A0A084WTE4</accession>
<dbReference type="EMBL" id="KE525420">
    <property type="protein sequence ID" value="KFB53488.1"/>
    <property type="molecule type" value="Genomic_DNA"/>
</dbReference>
<proteinExistence type="predicted"/>
<dbReference type="VEuPathDB" id="VectorBase:ASIC021998"/>
<gene>
    <name evidence="1" type="ORF">ZHAS_00021998</name>
</gene>
<organism evidence="1">
    <name type="scientific">Anopheles sinensis</name>
    <name type="common">Mosquito</name>
    <dbReference type="NCBI Taxonomy" id="74873"/>
    <lineage>
        <taxon>Eukaryota</taxon>
        <taxon>Metazoa</taxon>
        <taxon>Ecdysozoa</taxon>
        <taxon>Arthropoda</taxon>
        <taxon>Hexapoda</taxon>
        <taxon>Insecta</taxon>
        <taxon>Pterygota</taxon>
        <taxon>Neoptera</taxon>
        <taxon>Endopterygota</taxon>
        <taxon>Diptera</taxon>
        <taxon>Nematocera</taxon>
        <taxon>Culicoidea</taxon>
        <taxon>Culicidae</taxon>
        <taxon>Anophelinae</taxon>
        <taxon>Anopheles</taxon>
    </lineage>
</organism>